<dbReference type="Gene3D" id="1.20.1740.10">
    <property type="entry name" value="Amino acid/polyamine transporter I"/>
    <property type="match status" value="1"/>
</dbReference>
<keyword evidence="1" id="KW-0472">Membrane</keyword>
<feature type="transmembrane region" description="Helical" evidence="1">
    <location>
        <begin position="50"/>
        <end position="68"/>
    </location>
</feature>
<reference evidence="2 3" key="1">
    <citation type="submission" date="2019-01" db="EMBL/GenBank/DDBJ databases">
        <authorList>
            <consortium name="Pathogen Informatics"/>
        </authorList>
    </citation>
    <scope>NUCLEOTIDE SEQUENCE [LARGE SCALE GENOMIC DNA]</scope>
    <source>
        <strain evidence="2 3">NCTC10146</strain>
        <plasmid evidence="3">8</plasmid>
    </source>
</reference>
<evidence type="ECO:0000313" key="2">
    <source>
        <dbReference type="EMBL" id="VEU69279.1"/>
    </source>
</evidence>
<dbReference type="EMBL" id="LR215017">
    <property type="protein sequence ID" value="VEU69279.1"/>
    <property type="molecule type" value="Genomic_DNA"/>
</dbReference>
<dbReference type="Proteomes" id="UP000290495">
    <property type="component" value="Plasmid 8"/>
</dbReference>
<geneLocation type="plasmid" evidence="2 3">
    <name>8</name>
</geneLocation>
<sequence>MAAMTKDVKFKNFRVILLSSIAVIFVFYMISYTIMLGLESTYLSRKFYDYYSLTLGGFGLILFIVGFISNDIGYKITQTVSTARKLVPIAEDNLIHEAFSEKNSKNEYKKAIIFVAVFTLFSMITLSWLHYWSQKKKEMIIFDAVINMSCIALLIEDAMTFIVAFVLEKMKKISKIPFWEKINISTKYFMSNIFSSNIFYPKYFWWKNRLMPQYSRF</sequence>
<evidence type="ECO:0000313" key="3">
    <source>
        <dbReference type="Proteomes" id="UP000290495"/>
    </source>
</evidence>
<gene>
    <name evidence="2" type="ORF">NCTC10146_00772</name>
</gene>
<keyword evidence="1" id="KW-1133">Transmembrane helix</keyword>
<dbReference type="AlphaFoldDB" id="A0A449ARU2"/>
<name>A0A449ARU2_9BACT</name>
<proteinExistence type="predicted"/>
<feature type="transmembrane region" description="Helical" evidence="1">
    <location>
        <begin position="111"/>
        <end position="132"/>
    </location>
</feature>
<evidence type="ECO:0000256" key="1">
    <source>
        <dbReference type="SAM" id="Phobius"/>
    </source>
</evidence>
<organism evidence="2 3">
    <name type="scientific">Mycoplasmopsis canis</name>
    <dbReference type="NCBI Taxonomy" id="29555"/>
    <lineage>
        <taxon>Bacteria</taxon>
        <taxon>Bacillati</taxon>
        <taxon>Mycoplasmatota</taxon>
        <taxon>Mycoplasmoidales</taxon>
        <taxon>Metamycoplasmataceae</taxon>
        <taxon>Mycoplasmopsis</taxon>
    </lineage>
</organism>
<feature type="transmembrane region" description="Helical" evidence="1">
    <location>
        <begin position="144"/>
        <end position="167"/>
    </location>
</feature>
<keyword evidence="2" id="KW-0614">Plasmid</keyword>
<protein>
    <submittedName>
        <fullName evidence="2">Uncharacterized protein</fullName>
    </submittedName>
</protein>
<feature type="transmembrane region" description="Helical" evidence="1">
    <location>
        <begin position="12"/>
        <end position="30"/>
    </location>
</feature>
<keyword evidence="1" id="KW-0812">Transmembrane</keyword>
<accession>A0A449ARU2</accession>